<organism evidence="1 2">
    <name type="scientific">Fictibacillus iocasae</name>
    <dbReference type="NCBI Taxonomy" id="2715437"/>
    <lineage>
        <taxon>Bacteria</taxon>
        <taxon>Bacillati</taxon>
        <taxon>Bacillota</taxon>
        <taxon>Bacilli</taxon>
        <taxon>Bacillales</taxon>
        <taxon>Fictibacillaceae</taxon>
        <taxon>Fictibacillus</taxon>
    </lineage>
</organism>
<accession>A0ABW2NNG6</accession>
<comment type="caution">
    <text evidence="1">The sequence shown here is derived from an EMBL/GenBank/DDBJ whole genome shotgun (WGS) entry which is preliminary data.</text>
</comment>
<reference evidence="2" key="1">
    <citation type="journal article" date="2019" name="Int. J. Syst. Evol. Microbiol.">
        <title>The Global Catalogue of Microorganisms (GCM) 10K type strain sequencing project: providing services to taxonomists for standard genome sequencing and annotation.</title>
        <authorList>
            <consortium name="The Broad Institute Genomics Platform"/>
            <consortium name="The Broad Institute Genome Sequencing Center for Infectious Disease"/>
            <person name="Wu L."/>
            <person name="Ma J."/>
        </authorList>
    </citation>
    <scope>NUCLEOTIDE SEQUENCE [LARGE SCALE GENOMIC DNA]</scope>
    <source>
        <strain evidence="2">NBRC 106396</strain>
    </source>
</reference>
<dbReference type="RefSeq" id="WP_379747471.1">
    <property type="nucleotide sequence ID" value="NZ_JBHTCP010000011.1"/>
</dbReference>
<dbReference type="Proteomes" id="UP001596549">
    <property type="component" value="Unassembled WGS sequence"/>
</dbReference>
<evidence type="ECO:0000313" key="2">
    <source>
        <dbReference type="Proteomes" id="UP001596549"/>
    </source>
</evidence>
<dbReference type="InterPro" id="IPR025177">
    <property type="entry name" value="MciZ"/>
</dbReference>
<protein>
    <submittedName>
        <fullName evidence="1">Z-ring formation inhibitor MciZ</fullName>
    </submittedName>
</protein>
<dbReference type="EMBL" id="JBHTCP010000011">
    <property type="protein sequence ID" value="MFC7371165.1"/>
    <property type="molecule type" value="Genomic_DNA"/>
</dbReference>
<keyword evidence="2" id="KW-1185">Reference proteome</keyword>
<sequence length="52" mass="6115">MKVYVQSSRVTLVGKGWQIKHMLKTYASQFETVEEWIQSTQVKNKPHLKLLP</sequence>
<proteinExistence type="predicted"/>
<dbReference type="Pfam" id="PF13072">
    <property type="entry name" value="MciZ"/>
    <property type="match status" value="1"/>
</dbReference>
<gene>
    <name evidence="1" type="primary">mciZ</name>
    <name evidence="1" type="ORF">ACFQPF_05710</name>
</gene>
<evidence type="ECO:0000313" key="1">
    <source>
        <dbReference type="EMBL" id="MFC7371165.1"/>
    </source>
</evidence>
<name>A0ABW2NNG6_9BACL</name>